<evidence type="ECO:0000313" key="11">
    <source>
        <dbReference type="EMBL" id="GFO23685.1"/>
    </source>
</evidence>
<gene>
    <name evidence="11" type="ORF">PoB_005019000</name>
</gene>
<dbReference type="FunFam" id="3.60.21.10:FF:000212">
    <property type="entry name" value="Serine/threonine-protein phosphatase"/>
    <property type="match status" value="1"/>
</dbReference>
<dbReference type="InterPro" id="IPR029052">
    <property type="entry name" value="Metallo-depent_PP-like"/>
</dbReference>
<evidence type="ECO:0000256" key="5">
    <source>
        <dbReference type="ARBA" id="ARBA00023211"/>
    </source>
</evidence>
<name>A0AAV4BX15_9GAST</name>
<evidence type="ECO:0000256" key="3">
    <source>
        <dbReference type="ARBA" id="ARBA00022801"/>
    </source>
</evidence>
<feature type="compositionally biased region" description="Basic residues" evidence="9">
    <location>
        <begin position="321"/>
        <end position="331"/>
    </location>
</feature>
<dbReference type="GO" id="GO:0046872">
    <property type="term" value="F:metal ion binding"/>
    <property type="evidence" value="ECO:0007669"/>
    <property type="project" value="UniProtKB-KW"/>
</dbReference>
<protein>
    <recommendedName>
        <fullName evidence="8">Serine/threonine-protein phosphatase</fullName>
        <ecNumber evidence="8">3.1.3.16</ecNumber>
    </recommendedName>
</protein>
<dbReference type="EMBL" id="BLXT01005511">
    <property type="protein sequence ID" value="GFO23685.1"/>
    <property type="molecule type" value="Genomic_DNA"/>
</dbReference>
<evidence type="ECO:0000259" key="10">
    <source>
        <dbReference type="PROSITE" id="PS00125"/>
    </source>
</evidence>
<evidence type="ECO:0000256" key="8">
    <source>
        <dbReference type="RuleBase" id="RU004273"/>
    </source>
</evidence>
<dbReference type="GO" id="GO:0005634">
    <property type="term" value="C:nucleus"/>
    <property type="evidence" value="ECO:0007669"/>
    <property type="project" value="TreeGrafter"/>
</dbReference>
<evidence type="ECO:0000256" key="7">
    <source>
        <dbReference type="ARBA" id="ARBA00048336"/>
    </source>
</evidence>
<evidence type="ECO:0000256" key="6">
    <source>
        <dbReference type="ARBA" id="ARBA00047761"/>
    </source>
</evidence>
<dbReference type="Proteomes" id="UP000735302">
    <property type="component" value="Unassembled WGS sequence"/>
</dbReference>
<dbReference type="EC" id="3.1.3.16" evidence="8"/>
<keyword evidence="2" id="KW-0479">Metal-binding</keyword>
<keyword evidence="4" id="KW-0904">Protein phosphatase</keyword>
<dbReference type="SUPFAM" id="SSF56300">
    <property type="entry name" value="Metallo-dependent phosphatases"/>
    <property type="match status" value="1"/>
</dbReference>
<evidence type="ECO:0000313" key="12">
    <source>
        <dbReference type="Proteomes" id="UP000735302"/>
    </source>
</evidence>
<dbReference type="Gene3D" id="3.60.21.10">
    <property type="match status" value="1"/>
</dbReference>
<proteinExistence type="inferred from homology"/>
<reference evidence="11 12" key="1">
    <citation type="journal article" date="2021" name="Elife">
        <title>Chloroplast acquisition without the gene transfer in kleptoplastic sea slugs, Plakobranchus ocellatus.</title>
        <authorList>
            <person name="Maeda T."/>
            <person name="Takahashi S."/>
            <person name="Yoshida T."/>
            <person name="Shimamura S."/>
            <person name="Takaki Y."/>
            <person name="Nagai Y."/>
            <person name="Toyoda A."/>
            <person name="Suzuki Y."/>
            <person name="Arimoto A."/>
            <person name="Ishii H."/>
            <person name="Satoh N."/>
            <person name="Nishiyama T."/>
            <person name="Hasebe M."/>
            <person name="Maruyama T."/>
            <person name="Minagawa J."/>
            <person name="Obokata J."/>
            <person name="Shigenobu S."/>
        </authorList>
    </citation>
    <scope>NUCLEOTIDE SEQUENCE [LARGE SCALE GENOMIC DNA]</scope>
</reference>
<keyword evidence="5" id="KW-0464">Manganese</keyword>
<dbReference type="SMART" id="SM00156">
    <property type="entry name" value="PP2Ac"/>
    <property type="match status" value="1"/>
</dbReference>
<accession>A0AAV4BX15</accession>
<comment type="similarity">
    <text evidence="8">Belongs to the PPP phosphatase family.</text>
</comment>
<comment type="caution">
    <text evidence="11">The sequence shown here is derived from an EMBL/GenBank/DDBJ whole genome shotgun (WGS) entry which is preliminary data.</text>
</comment>
<feature type="domain" description="Serine/threonine specific protein phosphatases" evidence="10">
    <location>
        <begin position="79"/>
        <end position="84"/>
    </location>
</feature>
<keyword evidence="12" id="KW-1185">Reference proteome</keyword>
<dbReference type="PRINTS" id="PR00114">
    <property type="entry name" value="STPHPHTASE"/>
</dbReference>
<dbReference type="AlphaFoldDB" id="A0AAV4BX15"/>
<evidence type="ECO:0000256" key="1">
    <source>
        <dbReference type="ARBA" id="ARBA00001936"/>
    </source>
</evidence>
<keyword evidence="3 8" id="KW-0378">Hydrolase</keyword>
<dbReference type="InterPro" id="IPR050341">
    <property type="entry name" value="PP1_catalytic_subunit"/>
</dbReference>
<dbReference type="PANTHER" id="PTHR11668:SF300">
    <property type="entry name" value="SERINE_THREONINE-PROTEIN PHOSPHATASE"/>
    <property type="match status" value="1"/>
</dbReference>
<comment type="catalytic activity">
    <reaction evidence="7 8">
        <text>O-phospho-L-threonyl-[protein] + H2O = L-threonyl-[protein] + phosphate</text>
        <dbReference type="Rhea" id="RHEA:47004"/>
        <dbReference type="Rhea" id="RHEA-COMP:11060"/>
        <dbReference type="Rhea" id="RHEA-COMP:11605"/>
        <dbReference type="ChEBI" id="CHEBI:15377"/>
        <dbReference type="ChEBI" id="CHEBI:30013"/>
        <dbReference type="ChEBI" id="CHEBI:43474"/>
        <dbReference type="ChEBI" id="CHEBI:61977"/>
        <dbReference type="EC" id="3.1.3.16"/>
    </reaction>
</comment>
<dbReference type="GO" id="GO:0004722">
    <property type="term" value="F:protein serine/threonine phosphatase activity"/>
    <property type="evidence" value="ECO:0007669"/>
    <property type="project" value="UniProtKB-EC"/>
</dbReference>
<dbReference type="PANTHER" id="PTHR11668">
    <property type="entry name" value="SERINE/THREONINE PROTEIN PHOSPHATASE"/>
    <property type="match status" value="1"/>
</dbReference>
<dbReference type="Pfam" id="PF00149">
    <property type="entry name" value="Metallophos"/>
    <property type="match status" value="1"/>
</dbReference>
<dbReference type="InterPro" id="IPR006186">
    <property type="entry name" value="Ser/Thr-sp_prot-phosphatase"/>
</dbReference>
<evidence type="ECO:0000256" key="4">
    <source>
        <dbReference type="ARBA" id="ARBA00022912"/>
    </source>
</evidence>
<comment type="cofactor">
    <cofactor evidence="1">
        <name>Mn(2+)</name>
        <dbReference type="ChEBI" id="CHEBI:29035"/>
    </cofactor>
</comment>
<dbReference type="PROSITE" id="PS00125">
    <property type="entry name" value="SER_THR_PHOSPHATASE"/>
    <property type="match status" value="1"/>
</dbReference>
<dbReference type="GO" id="GO:0005737">
    <property type="term" value="C:cytoplasm"/>
    <property type="evidence" value="ECO:0007669"/>
    <property type="project" value="TreeGrafter"/>
</dbReference>
<feature type="region of interest" description="Disordered" evidence="9">
    <location>
        <begin position="310"/>
        <end position="332"/>
    </location>
</feature>
<evidence type="ECO:0000256" key="2">
    <source>
        <dbReference type="ARBA" id="ARBA00022723"/>
    </source>
</evidence>
<sequence>MSLMAQPVLLEVEAPVTICGDIHGQFYDLLQLFDAGGEPAHSTRYLFLGDYVDRGRNSLEVVCLLLSYKIRFPASVFLLRGNHEASEVNAFYGFRDECKKRFGRVDGMNMWRNFNEVFDWLPLAAVVGERIFCCHGGLSPGLKTLDQIRRISRPLEIPEEGLALDLVWADPHPDPSVTGWQPNTVRGASFFFGQDVVEKFLKENDLDLVCRAHDVMQDGYAFSGPGQKLVTVFSAPNYAGVHDNSGAIMTVSDDLECAFKILRPVNFKQKYRYDSAMLRRTVSCDSIKAGKGTNLGGANRFSVLESHDGDCRSDSWDGQGSRHKGGHRRSKTISEGDPCFWDANLKGMFVDRSVSTRDLSSQC</sequence>
<organism evidence="11 12">
    <name type="scientific">Plakobranchus ocellatus</name>
    <dbReference type="NCBI Taxonomy" id="259542"/>
    <lineage>
        <taxon>Eukaryota</taxon>
        <taxon>Metazoa</taxon>
        <taxon>Spiralia</taxon>
        <taxon>Lophotrochozoa</taxon>
        <taxon>Mollusca</taxon>
        <taxon>Gastropoda</taxon>
        <taxon>Heterobranchia</taxon>
        <taxon>Euthyneura</taxon>
        <taxon>Panpulmonata</taxon>
        <taxon>Sacoglossa</taxon>
        <taxon>Placobranchoidea</taxon>
        <taxon>Plakobranchidae</taxon>
        <taxon>Plakobranchus</taxon>
    </lineage>
</organism>
<dbReference type="InterPro" id="IPR004843">
    <property type="entry name" value="Calcineurin-like_PHP"/>
</dbReference>
<evidence type="ECO:0000256" key="9">
    <source>
        <dbReference type="SAM" id="MobiDB-lite"/>
    </source>
</evidence>
<comment type="catalytic activity">
    <reaction evidence="6">
        <text>O-phospho-L-seryl-[protein] + H2O = L-seryl-[protein] + phosphate</text>
        <dbReference type="Rhea" id="RHEA:20629"/>
        <dbReference type="Rhea" id="RHEA-COMP:9863"/>
        <dbReference type="Rhea" id="RHEA-COMP:11604"/>
        <dbReference type="ChEBI" id="CHEBI:15377"/>
        <dbReference type="ChEBI" id="CHEBI:29999"/>
        <dbReference type="ChEBI" id="CHEBI:43474"/>
        <dbReference type="ChEBI" id="CHEBI:83421"/>
        <dbReference type="EC" id="3.1.3.16"/>
    </reaction>
</comment>